<dbReference type="EMBL" id="JAANIT010000271">
    <property type="protein sequence ID" value="KAG1549607.1"/>
    <property type="molecule type" value="Genomic_DNA"/>
</dbReference>
<evidence type="ECO:0000259" key="6">
    <source>
        <dbReference type="PROSITE" id="PS50888"/>
    </source>
</evidence>
<dbReference type="GO" id="GO:0046983">
    <property type="term" value="F:protein dimerization activity"/>
    <property type="evidence" value="ECO:0007669"/>
    <property type="project" value="InterPro"/>
</dbReference>
<accession>A0A9P7CEF7</accession>
<dbReference type="InterPro" id="IPR011598">
    <property type="entry name" value="bHLH_dom"/>
</dbReference>
<dbReference type="AlphaFoldDB" id="A0A9P7CEF7"/>
<name>A0A9P7CEF7_RHIOR</name>
<comment type="subcellular location">
    <subcellularLocation>
        <location evidence="1">Nucleus</location>
    </subcellularLocation>
</comment>
<dbReference type="PANTHER" id="PTHR15741">
    <property type="entry name" value="BASIC HELIX-LOOP-HELIX ZIP TRANSCRIPTION FACTOR"/>
    <property type="match status" value="1"/>
</dbReference>
<evidence type="ECO:0000313" key="7">
    <source>
        <dbReference type="EMBL" id="KAG1549607.1"/>
    </source>
</evidence>
<dbReference type="SUPFAM" id="SSF47459">
    <property type="entry name" value="HLH, helix-loop-helix DNA-binding domain"/>
    <property type="match status" value="1"/>
</dbReference>
<keyword evidence="3" id="KW-0238">DNA-binding</keyword>
<evidence type="ECO:0000256" key="3">
    <source>
        <dbReference type="ARBA" id="ARBA00023125"/>
    </source>
</evidence>
<dbReference type="InterPro" id="IPR052207">
    <property type="entry name" value="Max-like/E-box_TFs"/>
</dbReference>
<evidence type="ECO:0000313" key="8">
    <source>
        <dbReference type="Proteomes" id="UP000717996"/>
    </source>
</evidence>
<dbReference type="Pfam" id="PF00010">
    <property type="entry name" value="HLH"/>
    <property type="match status" value="1"/>
</dbReference>
<proteinExistence type="predicted"/>
<comment type="caution">
    <text evidence="7">The sequence shown here is derived from an EMBL/GenBank/DDBJ whole genome shotgun (WGS) entry which is preliminary data.</text>
</comment>
<dbReference type="GO" id="GO:0000981">
    <property type="term" value="F:DNA-binding transcription factor activity, RNA polymerase II-specific"/>
    <property type="evidence" value="ECO:0007669"/>
    <property type="project" value="TreeGrafter"/>
</dbReference>
<dbReference type="PROSITE" id="PS50888">
    <property type="entry name" value="BHLH"/>
    <property type="match status" value="1"/>
</dbReference>
<keyword evidence="4" id="KW-0804">Transcription</keyword>
<evidence type="ECO:0000256" key="2">
    <source>
        <dbReference type="ARBA" id="ARBA00023015"/>
    </source>
</evidence>
<keyword evidence="5" id="KW-0539">Nucleus</keyword>
<evidence type="ECO:0000256" key="5">
    <source>
        <dbReference type="ARBA" id="ARBA00023242"/>
    </source>
</evidence>
<reference evidence="7" key="1">
    <citation type="journal article" date="2020" name="Microb. Genom.">
        <title>Genetic diversity of clinical and environmental Mucorales isolates obtained from an investigation of mucormycosis cases among solid organ transplant recipients.</title>
        <authorList>
            <person name="Nguyen M.H."/>
            <person name="Kaul D."/>
            <person name="Muto C."/>
            <person name="Cheng S.J."/>
            <person name="Richter R.A."/>
            <person name="Bruno V.M."/>
            <person name="Liu G."/>
            <person name="Beyhan S."/>
            <person name="Sundermann A.J."/>
            <person name="Mounaud S."/>
            <person name="Pasculle A.W."/>
            <person name="Nierman W.C."/>
            <person name="Driscoll E."/>
            <person name="Cumbie R."/>
            <person name="Clancy C.J."/>
            <person name="Dupont C.L."/>
        </authorList>
    </citation>
    <scope>NUCLEOTIDE SEQUENCE</scope>
    <source>
        <strain evidence="7">GL16</strain>
    </source>
</reference>
<dbReference type="OrthoDB" id="5778525at2759"/>
<dbReference type="GO" id="GO:0005634">
    <property type="term" value="C:nucleus"/>
    <property type="evidence" value="ECO:0007669"/>
    <property type="project" value="UniProtKB-SubCell"/>
</dbReference>
<dbReference type="Gene3D" id="4.10.280.10">
    <property type="entry name" value="Helix-loop-helix DNA-binding domain"/>
    <property type="match status" value="1"/>
</dbReference>
<gene>
    <name evidence="7" type="ORF">G6F51_002949</name>
</gene>
<feature type="domain" description="BHLH" evidence="6">
    <location>
        <begin position="64"/>
        <end position="115"/>
    </location>
</feature>
<dbReference type="PANTHER" id="PTHR15741:SF27">
    <property type="entry name" value="TRANSCRIPTION FACTOR AP-4"/>
    <property type="match status" value="1"/>
</dbReference>
<dbReference type="Proteomes" id="UP000717996">
    <property type="component" value="Unassembled WGS sequence"/>
</dbReference>
<protein>
    <recommendedName>
        <fullName evidence="6">BHLH domain-containing protein</fullName>
    </recommendedName>
</protein>
<dbReference type="GO" id="GO:0000978">
    <property type="term" value="F:RNA polymerase II cis-regulatory region sequence-specific DNA binding"/>
    <property type="evidence" value="ECO:0007669"/>
    <property type="project" value="TreeGrafter"/>
</dbReference>
<evidence type="ECO:0000256" key="4">
    <source>
        <dbReference type="ARBA" id="ARBA00023163"/>
    </source>
</evidence>
<dbReference type="InterPro" id="IPR036638">
    <property type="entry name" value="HLH_DNA-bd_sf"/>
</dbReference>
<dbReference type="SMART" id="SM00353">
    <property type="entry name" value="HLH"/>
    <property type="match status" value="1"/>
</dbReference>
<keyword evidence="2" id="KW-0805">Transcription regulation</keyword>
<sequence>MTSQQEKANFMNALLMPEDIVYQQPFTSNNKRAFEDVEAIPQEPSLKRERKPRKALHELLTDKEKKANHIASEKKRRQNIKLGFDQLIEIVPSLTEGNRSEALILQKSVDHIKHLVGVKDDLKSQIKSLQSILGES</sequence>
<evidence type="ECO:0000256" key="1">
    <source>
        <dbReference type="ARBA" id="ARBA00004123"/>
    </source>
</evidence>
<organism evidence="7 8">
    <name type="scientific">Rhizopus oryzae</name>
    <name type="common">Mucormycosis agent</name>
    <name type="synonym">Rhizopus arrhizus var. delemar</name>
    <dbReference type="NCBI Taxonomy" id="64495"/>
    <lineage>
        <taxon>Eukaryota</taxon>
        <taxon>Fungi</taxon>
        <taxon>Fungi incertae sedis</taxon>
        <taxon>Mucoromycota</taxon>
        <taxon>Mucoromycotina</taxon>
        <taxon>Mucoromycetes</taxon>
        <taxon>Mucorales</taxon>
        <taxon>Mucorineae</taxon>
        <taxon>Rhizopodaceae</taxon>
        <taxon>Rhizopus</taxon>
    </lineage>
</organism>